<gene>
    <name evidence="11" type="ORF">CWC05_23370</name>
</gene>
<reference evidence="12" key="2">
    <citation type="submission" date="2019-06" db="EMBL/GenBank/DDBJ databases">
        <title>Co-occurence of chitin degradation, pigmentation and bioactivity in marine Pseudoalteromonas.</title>
        <authorList>
            <person name="Sonnenschein E.C."/>
            <person name="Bech P.K."/>
        </authorList>
    </citation>
    <scope>NUCLEOTIDE SEQUENCE [LARGE SCALE GENOMIC DNA]</scope>
    <source>
        <strain evidence="12">S2897</strain>
    </source>
</reference>
<dbReference type="GO" id="GO:0055070">
    <property type="term" value="P:copper ion homeostasis"/>
    <property type="evidence" value="ECO:0007669"/>
    <property type="project" value="TreeGrafter"/>
</dbReference>
<keyword evidence="9" id="KW-1133">Transmembrane helix</keyword>
<accession>A0A5S3YCQ0</accession>
<evidence type="ECO:0000313" key="12">
    <source>
        <dbReference type="Proteomes" id="UP000305874"/>
    </source>
</evidence>
<protein>
    <submittedName>
        <fullName evidence="11">Copper-translocating P-type ATPase</fullName>
    </submittedName>
</protein>
<evidence type="ECO:0000256" key="5">
    <source>
        <dbReference type="ARBA" id="ARBA00022723"/>
    </source>
</evidence>
<organism evidence="11 12">
    <name type="scientific">Pseudoalteromonas ruthenica</name>
    <dbReference type="NCBI Taxonomy" id="151081"/>
    <lineage>
        <taxon>Bacteria</taxon>
        <taxon>Pseudomonadati</taxon>
        <taxon>Pseudomonadota</taxon>
        <taxon>Gammaproteobacteria</taxon>
        <taxon>Alteromonadales</taxon>
        <taxon>Pseudoalteromonadaceae</taxon>
        <taxon>Pseudoalteromonas</taxon>
    </lineage>
</organism>
<keyword evidence="3" id="KW-1003">Cell membrane</keyword>
<evidence type="ECO:0000256" key="8">
    <source>
        <dbReference type="ARBA" id="ARBA00023065"/>
    </source>
</evidence>
<keyword evidence="5" id="KW-0479">Metal-binding</keyword>
<dbReference type="PANTHER" id="PTHR43520:SF5">
    <property type="entry name" value="CATION-TRANSPORTING P-TYPE ATPASE-RELATED"/>
    <property type="match status" value="1"/>
</dbReference>
<feature type="domain" description="HMA" evidence="10">
    <location>
        <begin position="45"/>
        <end position="111"/>
    </location>
</feature>
<dbReference type="PROSITE" id="PS50846">
    <property type="entry name" value="HMA_2"/>
    <property type="match status" value="1"/>
</dbReference>
<sequence length="182" mass="20558">SDYYKFRTESAGKVDELIPEQLSIIKSYDNQDIQSDFVSDSGNLSEVLLSVEGISCAACAWLIEKQLLALNGVTRVDVNTSTHRAMVIWNKEHTLLSDIIQALMQIGYKAYPFQADDEANQKQATAKAYIRRLGVAGLMTMQVMMFAFAMYFGMFSGMEEDFEQYFRWISLILASPVILYSA</sequence>
<keyword evidence="2" id="KW-0813">Transport</keyword>
<comment type="caution">
    <text evidence="11">The sequence shown here is derived from an EMBL/GenBank/DDBJ whole genome shotgun (WGS) entry which is preliminary data.</text>
</comment>
<evidence type="ECO:0000256" key="7">
    <source>
        <dbReference type="ARBA" id="ARBA00022967"/>
    </source>
</evidence>
<dbReference type="GO" id="GO:0005886">
    <property type="term" value="C:plasma membrane"/>
    <property type="evidence" value="ECO:0007669"/>
    <property type="project" value="UniProtKB-SubCell"/>
</dbReference>
<comment type="subcellular location">
    <subcellularLocation>
        <location evidence="1">Cell membrane</location>
        <topology evidence="1">Multi-pass membrane protein</topology>
    </subcellularLocation>
</comment>
<dbReference type="PANTHER" id="PTHR43520">
    <property type="entry name" value="ATP7, ISOFORM B"/>
    <property type="match status" value="1"/>
</dbReference>
<dbReference type="InterPro" id="IPR006121">
    <property type="entry name" value="HMA_dom"/>
</dbReference>
<evidence type="ECO:0000256" key="4">
    <source>
        <dbReference type="ARBA" id="ARBA00022553"/>
    </source>
</evidence>
<name>A0A5S3YCQ0_9GAMM</name>
<dbReference type="RefSeq" id="WP_138549463.1">
    <property type="nucleotide sequence ID" value="NZ_PNCG01000967.1"/>
</dbReference>
<evidence type="ECO:0000256" key="2">
    <source>
        <dbReference type="ARBA" id="ARBA00022448"/>
    </source>
</evidence>
<dbReference type="GO" id="GO:0043682">
    <property type="term" value="F:P-type divalent copper transporter activity"/>
    <property type="evidence" value="ECO:0007669"/>
    <property type="project" value="TreeGrafter"/>
</dbReference>
<dbReference type="Gene3D" id="3.30.70.100">
    <property type="match status" value="1"/>
</dbReference>
<dbReference type="EMBL" id="PNCG01000967">
    <property type="protein sequence ID" value="TMP69284.1"/>
    <property type="molecule type" value="Genomic_DNA"/>
</dbReference>
<dbReference type="FunFam" id="3.30.70.100:FF:000005">
    <property type="entry name" value="Copper-exporting P-type ATPase A"/>
    <property type="match status" value="1"/>
</dbReference>
<keyword evidence="9" id="KW-0812">Transmembrane</keyword>
<evidence type="ECO:0000259" key="10">
    <source>
        <dbReference type="PROSITE" id="PS50846"/>
    </source>
</evidence>
<keyword evidence="6" id="KW-0460">Magnesium</keyword>
<evidence type="ECO:0000256" key="3">
    <source>
        <dbReference type="ARBA" id="ARBA00022475"/>
    </source>
</evidence>
<dbReference type="GO" id="GO:0005507">
    <property type="term" value="F:copper ion binding"/>
    <property type="evidence" value="ECO:0007669"/>
    <property type="project" value="TreeGrafter"/>
</dbReference>
<dbReference type="Proteomes" id="UP000305874">
    <property type="component" value="Unassembled WGS sequence"/>
</dbReference>
<dbReference type="InterPro" id="IPR036163">
    <property type="entry name" value="HMA_dom_sf"/>
</dbReference>
<evidence type="ECO:0000256" key="9">
    <source>
        <dbReference type="SAM" id="Phobius"/>
    </source>
</evidence>
<keyword evidence="9" id="KW-0472">Membrane</keyword>
<evidence type="ECO:0000313" key="11">
    <source>
        <dbReference type="EMBL" id="TMP69284.1"/>
    </source>
</evidence>
<feature type="non-terminal residue" evidence="11">
    <location>
        <position position="182"/>
    </location>
</feature>
<keyword evidence="7" id="KW-1278">Translocase</keyword>
<reference evidence="11 12" key="1">
    <citation type="submission" date="2017-12" db="EMBL/GenBank/DDBJ databases">
        <authorList>
            <person name="Paulsen S."/>
            <person name="Gram L.K."/>
        </authorList>
    </citation>
    <scope>NUCLEOTIDE SEQUENCE [LARGE SCALE GENOMIC DNA]</scope>
    <source>
        <strain evidence="11 12">S2897</strain>
    </source>
</reference>
<dbReference type="AlphaFoldDB" id="A0A5S3YCQ0"/>
<keyword evidence="4" id="KW-0597">Phosphoprotein</keyword>
<feature type="transmembrane region" description="Helical" evidence="9">
    <location>
        <begin position="133"/>
        <end position="153"/>
    </location>
</feature>
<dbReference type="Pfam" id="PF00403">
    <property type="entry name" value="HMA"/>
    <property type="match status" value="1"/>
</dbReference>
<dbReference type="CDD" id="cd00371">
    <property type="entry name" value="HMA"/>
    <property type="match status" value="1"/>
</dbReference>
<evidence type="ECO:0000256" key="1">
    <source>
        <dbReference type="ARBA" id="ARBA00004651"/>
    </source>
</evidence>
<evidence type="ECO:0000256" key="6">
    <source>
        <dbReference type="ARBA" id="ARBA00022842"/>
    </source>
</evidence>
<dbReference type="SUPFAM" id="SSF55008">
    <property type="entry name" value="HMA, heavy metal-associated domain"/>
    <property type="match status" value="1"/>
</dbReference>
<feature type="non-terminal residue" evidence="11">
    <location>
        <position position="1"/>
    </location>
</feature>
<keyword evidence="8" id="KW-0406">Ion transport</keyword>
<proteinExistence type="predicted"/>